<dbReference type="PANTHER" id="PTHR10584">
    <property type="entry name" value="SUGAR KINASE"/>
    <property type="match status" value="1"/>
</dbReference>
<comment type="caution">
    <text evidence="5">The sequence shown here is derived from an EMBL/GenBank/DDBJ whole genome shotgun (WGS) entry which is preliminary data.</text>
</comment>
<accession>A0A2W4JHG7</accession>
<keyword evidence="2 4" id="KW-0418">Kinase</keyword>
<reference evidence="5" key="2">
    <citation type="submission" date="2018-05" db="EMBL/GenBank/DDBJ databases">
        <authorList>
            <person name="Lanie J.A."/>
            <person name="Ng W.-L."/>
            <person name="Kazmierczak K.M."/>
            <person name="Andrzejewski T.M."/>
            <person name="Davidsen T.M."/>
            <person name="Wayne K.J."/>
            <person name="Tettelin H."/>
            <person name="Glass J.I."/>
            <person name="Rusch D."/>
            <person name="Podicherti R."/>
            <person name="Tsui H.-C.T."/>
            <person name="Winkler M.E."/>
        </authorList>
    </citation>
    <scope>NUCLEOTIDE SEQUENCE</scope>
    <source>
        <strain evidence="5">ZC4RG45</strain>
    </source>
</reference>
<dbReference type="InterPro" id="IPR011611">
    <property type="entry name" value="PfkB_dom"/>
</dbReference>
<organism evidence="5">
    <name type="scientific">Thermocrispum agreste</name>
    <dbReference type="NCBI Taxonomy" id="37925"/>
    <lineage>
        <taxon>Bacteria</taxon>
        <taxon>Bacillati</taxon>
        <taxon>Actinomycetota</taxon>
        <taxon>Actinomycetes</taxon>
        <taxon>Pseudonocardiales</taxon>
        <taxon>Pseudonocardiaceae</taxon>
        <taxon>Thermocrispum</taxon>
    </lineage>
</organism>
<feature type="domain" description="Carbohydrate kinase PfkB" evidence="3">
    <location>
        <begin position="6"/>
        <end position="281"/>
    </location>
</feature>
<keyword evidence="1" id="KW-0808">Transferase</keyword>
<sequence>MSPVRCVVIGYASLDFKYATEPFEGPGRTTLIRRPLHRPGGDPGAVAYFARGLVRNGIPTDVVTWVGSDEHGDVFREHHRLSGVGVGGIVASGSRSPTTRIFWPGGGEPVMFFDPGELDQSLTAAQRALLGDARAVIVAVGPTEATAEALSVVAADAKVMWVVKADPRSVTPELSARLADRADVICHSGSETEFLHRTCGLDVSKLVAGGRLVVETRGAQGAVLRKPDGDIVLRPPEPVSAEDTTGAGDTFAAGLMARLLHDIEVTEAVQGGCADACALLRSRTNRGDDA</sequence>
<reference evidence="4 6" key="3">
    <citation type="journal article" date="2021" name="BMC Genomics">
        <title>Genome-resolved metagenome and metatranscriptome analyses of thermophilic composting reveal key bacterial players and their metabolic interactions.</title>
        <authorList>
            <person name="Braga L.P.P."/>
            <person name="Pereira R.V."/>
            <person name="Martins L.F."/>
            <person name="Moura L.M.S."/>
            <person name="Sanchez F.B."/>
            <person name="Patane J.S.L."/>
            <person name="da Silva A.M."/>
            <person name="Setubal J.C."/>
        </authorList>
    </citation>
    <scope>NUCLEOTIDE SEQUENCE [LARGE SCALE GENOMIC DNA]</scope>
    <source>
        <strain evidence="4">ZC4RG45</strain>
    </source>
</reference>
<dbReference type="EMBL" id="QGUI01000313">
    <property type="protein sequence ID" value="PZM97405.1"/>
    <property type="molecule type" value="Genomic_DNA"/>
</dbReference>
<dbReference type="Proteomes" id="UP000249324">
    <property type="component" value="Unassembled WGS sequence"/>
</dbReference>
<gene>
    <name evidence="4" type="ORF">DIU77_014270</name>
    <name evidence="5" type="ORF">DIU77_09340</name>
</gene>
<evidence type="ECO:0000256" key="2">
    <source>
        <dbReference type="ARBA" id="ARBA00022777"/>
    </source>
</evidence>
<proteinExistence type="predicted"/>
<dbReference type="Gene3D" id="3.40.1190.20">
    <property type="match status" value="1"/>
</dbReference>
<evidence type="ECO:0000259" key="3">
    <source>
        <dbReference type="Pfam" id="PF00294"/>
    </source>
</evidence>
<evidence type="ECO:0000313" key="5">
    <source>
        <dbReference type="EMBL" id="PZM97405.1"/>
    </source>
</evidence>
<dbReference type="Pfam" id="PF00294">
    <property type="entry name" value="PfkB"/>
    <property type="match status" value="1"/>
</dbReference>
<evidence type="ECO:0000256" key="1">
    <source>
        <dbReference type="ARBA" id="ARBA00022679"/>
    </source>
</evidence>
<dbReference type="InterPro" id="IPR002173">
    <property type="entry name" value="Carboh/pur_kinase_PfkB_CS"/>
</dbReference>
<dbReference type="SUPFAM" id="SSF53613">
    <property type="entry name" value="Ribokinase-like"/>
    <property type="match status" value="1"/>
</dbReference>
<evidence type="ECO:0000313" key="4">
    <source>
        <dbReference type="EMBL" id="MFO7193403.1"/>
    </source>
</evidence>
<reference evidence="4" key="4">
    <citation type="submission" date="2023-08" db="EMBL/GenBank/DDBJ databases">
        <authorList>
            <person name="Guima S.E.S."/>
            <person name="Martins L.F."/>
            <person name="Silva A.M."/>
            <person name="Setubal J.C."/>
        </authorList>
    </citation>
    <scope>NUCLEOTIDE SEQUENCE</scope>
    <source>
        <strain evidence="4">ZC4RG45</strain>
    </source>
</reference>
<dbReference type="PROSITE" id="PS00584">
    <property type="entry name" value="PFKB_KINASES_2"/>
    <property type="match status" value="1"/>
</dbReference>
<dbReference type="EMBL" id="QGUI02000208">
    <property type="protein sequence ID" value="MFO7193403.1"/>
    <property type="molecule type" value="Genomic_DNA"/>
</dbReference>
<dbReference type="InterPro" id="IPR029056">
    <property type="entry name" value="Ribokinase-like"/>
</dbReference>
<reference evidence="4" key="1">
    <citation type="submission" date="2018-05" db="EMBL/GenBank/DDBJ databases">
        <authorList>
            <person name="Moura L."/>
            <person name="Setubal J.C."/>
        </authorList>
    </citation>
    <scope>NUCLEOTIDE SEQUENCE</scope>
    <source>
        <strain evidence="4">ZC4RG45</strain>
    </source>
</reference>
<dbReference type="STRING" id="1111738.GCA_000427905_01859"/>
<protein>
    <submittedName>
        <fullName evidence="4">Carbohydrate kinase family protein</fullName>
    </submittedName>
</protein>
<evidence type="ECO:0000313" key="6">
    <source>
        <dbReference type="Proteomes" id="UP000249324"/>
    </source>
</evidence>
<dbReference type="PANTHER" id="PTHR10584:SF166">
    <property type="entry name" value="RIBOKINASE"/>
    <property type="match status" value="1"/>
</dbReference>
<dbReference type="GO" id="GO:0016301">
    <property type="term" value="F:kinase activity"/>
    <property type="evidence" value="ECO:0007669"/>
    <property type="project" value="UniProtKB-KW"/>
</dbReference>
<dbReference type="AlphaFoldDB" id="A0A2W4JHG7"/>
<name>A0A2W4JHG7_9PSEU</name>